<evidence type="ECO:0000256" key="3">
    <source>
        <dbReference type="ARBA" id="ARBA00022692"/>
    </source>
</evidence>
<dbReference type="InterPro" id="IPR037272">
    <property type="entry name" value="SNS_sf"/>
</dbReference>
<keyword evidence="3 8" id="KW-0812">Transmembrane</keyword>
<protein>
    <recommendedName>
        <fullName evidence="8">Transporter</fullName>
    </recommendedName>
</protein>
<feature type="transmembrane region" description="Helical" evidence="10">
    <location>
        <begin position="327"/>
        <end position="352"/>
    </location>
</feature>
<dbReference type="GO" id="GO:0015374">
    <property type="term" value="F:neutral, basic amino acid:sodium:chloride symporter activity"/>
    <property type="evidence" value="ECO:0007669"/>
    <property type="project" value="TreeGrafter"/>
</dbReference>
<feature type="binding site" evidence="6">
    <location>
        <position position="47"/>
    </location>
    <ligand>
        <name>Na(+)</name>
        <dbReference type="ChEBI" id="CHEBI:29101"/>
        <label>1</label>
    </ligand>
</feature>
<evidence type="ECO:0000313" key="11">
    <source>
        <dbReference type="Proteomes" id="UP000515145"/>
    </source>
</evidence>
<dbReference type="GO" id="GO:0005886">
    <property type="term" value="C:plasma membrane"/>
    <property type="evidence" value="ECO:0007669"/>
    <property type="project" value="TreeGrafter"/>
</dbReference>
<comment type="subcellular location">
    <subcellularLocation>
        <location evidence="1">Membrane</location>
        <topology evidence="1">Multi-pass membrane protein</topology>
    </subcellularLocation>
</comment>
<dbReference type="PROSITE" id="PS50267">
    <property type="entry name" value="NA_NEUROTRAN_SYMP_3"/>
    <property type="match status" value="1"/>
</dbReference>
<evidence type="ECO:0000256" key="2">
    <source>
        <dbReference type="ARBA" id="ARBA00022448"/>
    </source>
</evidence>
<feature type="binding site" evidence="6">
    <location>
        <position position="306"/>
    </location>
    <ligand>
        <name>Na(+)</name>
        <dbReference type="ChEBI" id="CHEBI:29101"/>
        <label>1</label>
    </ligand>
</feature>
<gene>
    <name evidence="12" type="primary">LOC114435493</name>
</gene>
<accession>A0A6P7I505</accession>
<dbReference type="Proteomes" id="UP000515145">
    <property type="component" value="Chromosome 5"/>
</dbReference>
<feature type="disulfide bond" evidence="7">
    <location>
        <begin position="149"/>
        <end position="157"/>
    </location>
</feature>
<organism evidence="11 12">
    <name type="scientific">Parambassis ranga</name>
    <name type="common">Indian glassy fish</name>
    <dbReference type="NCBI Taxonomy" id="210632"/>
    <lineage>
        <taxon>Eukaryota</taxon>
        <taxon>Metazoa</taxon>
        <taxon>Chordata</taxon>
        <taxon>Craniata</taxon>
        <taxon>Vertebrata</taxon>
        <taxon>Euteleostomi</taxon>
        <taxon>Actinopterygii</taxon>
        <taxon>Neopterygii</taxon>
        <taxon>Teleostei</taxon>
        <taxon>Neoteleostei</taxon>
        <taxon>Acanthomorphata</taxon>
        <taxon>Ovalentaria</taxon>
        <taxon>Ambassidae</taxon>
        <taxon>Parambassis</taxon>
    </lineage>
</organism>
<evidence type="ECO:0000256" key="10">
    <source>
        <dbReference type="SAM" id="Phobius"/>
    </source>
</evidence>
<keyword evidence="8" id="KW-0769">Symport</keyword>
<evidence type="ECO:0000313" key="12">
    <source>
        <dbReference type="RefSeq" id="XP_028260988.1"/>
    </source>
</evidence>
<dbReference type="PROSITE" id="PS00754">
    <property type="entry name" value="NA_NEUROTRAN_SYMP_2"/>
    <property type="match status" value="1"/>
</dbReference>
<dbReference type="GeneID" id="114435493"/>
<keyword evidence="6" id="KW-0479">Metal-binding</keyword>
<proteinExistence type="inferred from homology"/>
<keyword evidence="11" id="KW-1185">Reference proteome</keyword>
<evidence type="ECO:0000256" key="4">
    <source>
        <dbReference type="ARBA" id="ARBA00022989"/>
    </source>
</evidence>
<dbReference type="AlphaFoldDB" id="A0A6P7I505"/>
<dbReference type="RefSeq" id="XP_028260988.1">
    <property type="nucleotide sequence ID" value="XM_028405187.1"/>
</dbReference>
<dbReference type="GO" id="GO:0046872">
    <property type="term" value="F:metal ion binding"/>
    <property type="evidence" value="ECO:0007669"/>
    <property type="project" value="UniProtKB-KW"/>
</dbReference>
<feature type="binding site" evidence="6">
    <location>
        <position position="338"/>
    </location>
    <ligand>
        <name>Na(+)</name>
        <dbReference type="ChEBI" id="CHEBI:29101"/>
        <label>1</label>
    </ligand>
</feature>
<dbReference type="Pfam" id="PF00209">
    <property type="entry name" value="SNF"/>
    <property type="match status" value="1"/>
</dbReference>
<feature type="transmembrane region" description="Helical" evidence="10">
    <location>
        <begin position="547"/>
        <end position="570"/>
    </location>
</feature>
<evidence type="ECO:0000256" key="9">
    <source>
        <dbReference type="SAM" id="MobiDB-lite"/>
    </source>
</evidence>
<dbReference type="InParanoid" id="A0A6P7I505"/>
<keyword evidence="6" id="KW-0915">Sodium</keyword>
<evidence type="ECO:0000256" key="6">
    <source>
        <dbReference type="PIRSR" id="PIRSR600175-1"/>
    </source>
</evidence>
<dbReference type="GO" id="GO:0001761">
    <property type="term" value="F:beta-alanine transmembrane transporter activity"/>
    <property type="evidence" value="ECO:0007669"/>
    <property type="project" value="TreeGrafter"/>
</dbReference>
<evidence type="ECO:0000256" key="5">
    <source>
        <dbReference type="ARBA" id="ARBA00023136"/>
    </source>
</evidence>
<dbReference type="PANTHER" id="PTHR11616">
    <property type="entry name" value="SODIUM/CHLORIDE DEPENDENT TRANSPORTER"/>
    <property type="match status" value="1"/>
</dbReference>
<name>A0A6P7I505_9TELE</name>
<feature type="transmembrane region" description="Helical" evidence="10">
    <location>
        <begin position="219"/>
        <end position="239"/>
    </location>
</feature>
<feature type="transmembrane region" description="Helical" evidence="10">
    <location>
        <begin position="67"/>
        <end position="89"/>
    </location>
</feature>
<dbReference type="PRINTS" id="PR00176">
    <property type="entry name" value="NANEUSMPORT"/>
</dbReference>
<evidence type="ECO:0000256" key="1">
    <source>
        <dbReference type="ARBA" id="ARBA00004141"/>
    </source>
</evidence>
<sequence length="614" mass="68971">MGTLCSKSLKDPPDTAEDAPENGDRKPERDNWASWTEYMVSQISSTVGLGTIWRFPYLTFRNGGGAFLIPCFISMFLCGIPMLALESAIGQFCSQGPIHVWRATPIMQGVGWAMITTNIFMTVYYSVIIAYGLYYLFASMQSPLPWSSCFSWADTYCSNTPIEYCNVSGILMNMVNWTQENHTCPSSKIISVPVQSSSEQYWDRVVLQRSSGLDETGSIFWPLALCLLLSWIIIAAVVSKGIKSSSKVLYFTTTFPYLVILILLIRGMTLEGAQVGIDYYIGFQSNLTKLTESQAWRDAVTQTFFSLTLGWGGIINYASYSNFHSNMFLNAVIVGIVNQGTSVFAGFAIFSILGHMASVYGVPIENVVIEGFGLTFIVYPAALAQLPVAPLWSVLFFLMICSIGVGTVFSSTEVINTCLVDLFPQIRSKRVFLTVGVSALLFLLGLPCVTKAGIYWVTLMDYSVSVWMVLILACTEIIGFCYIYGVNRLIKDIEMMIGKRNFWYWLWWKTCWLVICPCILVFILIWSLIPYTPPTYGGVHYPDWGLALGWCMVGFVLIWIPCVMVFKIATAKGTIWERLKFLCSPSEEWHPYLEINRGDRYAKKEALSTKDKKM</sequence>
<dbReference type="PROSITE" id="PS00610">
    <property type="entry name" value="NA_NEUROTRAN_SYMP_1"/>
    <property type="match status" value="1"/>
</dbReference>
<keyword evidence="5 10" id="KW-0472">Membrane</keyword>
<dbReference type="GO" id="GO:0022858">
    <property type="term" value="F:alanine transmembrane transporter activity"/>
    <property type="evidence" value="ECO:0007669"/>
    <property type="project" value="TreeGrafter"/>
</dbReference>
<feature type="transmembrane region" description="Helical" evidence="10">
    <location>
        <begin position="248"/>
        <end position="265"/>
    </location>
</feature>
<dbReference type="SUPFAM" id="SSF161070">
    <property type="entry name" value="SNF-like"/>
    <property type="match status" value="1"/>
</dbReference>
<feature type="transmembrane region" description="Helical" evidence="10">
    <location>
        <begin position="431"/>
        <end position="458"/>
    </location>
</feature>
<dbReference type="PANTHER" id="PTHR11616:SF286">
    <property type="entry name" value="SODIUM- AND CHLORIDE-DEPENDENT NEUTRAL AND BASIC AMINO ACID TRANSPORTER B(0+)"/>
    <property type="match status" value="1"/>
</dbReference>
<dbReference type="GO" id="GO:0089718">
    <property type="term" value="P:amino acid import across plasma membrane"/>
    <property type="evidence" value="ECO:0007669"/>
    <property type="project" value="TreeGrafter"/>
</dbReference>
<dbReference type="GO" id="GO:0015657">
    <property type="term" value="F:branched-chain amino acid:sodium symporter activity"/>
    <property type="evidence" value="ECO:0007669"/>
    <property type="project" value="TreeGrafter"/>
</dbReference>
<dbReference type="OrthoDB" id="6581954at2759"/>
<feature type="transmembrane region" description="Helical" evidence="10">
    <location>
        <begin position="464"/>
        <end position="485"/>
    </location>
</feature>
<keyword evidence="4 10" id="KW-1133">Transmembrane helix</keyword>
<keyword evidence="7" id="KW-1015">Disulfide bond</keyword>
<feature type="region of interest" description="Disordered" evidence="9">
    <location>
        <begin position="1"/>
        <end position="29"/>
    </location>
</feature>
<dbReference type="InterPro" id="IPR000175">
    <property type="entry name" value="Na/ntran_symport"/>
</dbReference>
<evidence type="ECO:0000256" key="7">
    <source>
        <dbReference type="PIRSR" id="PIRSR600175-2"/>
    </source>
</evidence>
<dbReference type="GO" id="GO:1901235">
    <property type="term" value="F:(R)-carnitine transmembrane transporter activity"/>
    <property type="evidence" value="ECO:0007669"/>
    <property type="project" value="TreeGrafter"/>
</dbReference>
<feature type="transmembrane region" description="Helical" evidence="10">
    <location>
        <begin position="110"/>
        <end position="137"/>
    </location>
</feature>
<feature type="transmembrane region" description="Helical" evidence="10">
    <location>
        <begin position="506"/>
        <end position="527"/>
    </location>
</feature>
<reference evidence="12" key="1">
    <citation type="submission" date="2025-08" db="UniProtKB">
        <authorList>
            <consortium name="RefSeq"/>
        </authorList>
    </citation>
    <scope>IDENTIFICATION</scope>
</reference>
<keyword evidence="2 8" id="KW-0813">Transport</keyword>
<comment type="similarity">
    <text evidence="8">Belongs to the sodium:neurotransmitter symporter (SNF) (TC 2.A.22) family.</text>
</comment>
<feature type="transmembrane region" description="Helical" evidence="10">
    <location>
        <begin position="389"/>
        <end position="410"/>
    </location>
</feature>
<evidence type="ECO:0000256" key="8">
    <source>
        <dbReference type="RuleBase" id="RU003732"/>
    </source>
</evidence>